<sequence>MLPPHLFWGSTCWLSDNGGSGKLHRHTVRGGLNQKHHSTHF</sequence>
<organism evidence="1">
    <name type="scientific">Anguilla anguilla</name>
    <name type="common">European freshwater eel</name>
    <name type="synonym">Muraena anguilla</name>
    <dbReference type="NCBI Taxonomy" id="7936"/>
    <lineage>
        <taxon>Eukaryota</taxon>
        <taxon>Metazoa</taxon>
        <taxon>Chordata</taxon>
        <taxon>Craniata</taxon>
        <taxon>Vertebrata</taxon>
        <taxon>Euteleostomi</taxon>
        <taxon>Actinopterygii</taxon>
        <taxon>Neopterygii</taxon>
        <taxon>Teleostei</taxon>
        <taxon>Anguilliformes</taxon>
        <taxon>Anguillidae</taxon>
        <taxon>Anguilla</taxon>
    </lineage>
</organism>
<reference evidence="1" key="1">
    <citation type="submission" date="2014-11" db="EMBL/GenBank/DDBJ databases">
        <authorList>
            <person name="Amaro Gonzalez C."/>
        </authorList>
    </citation>
    <scope>NUCLEOTIDE SEQUENCE</scope>
</reference>
<name>A0A0E9TC10_ANGAN</name>
<reference evidence="1" key="2">
    <citation type="journal article" date="2015" name="Fish Shellfish Immunol.">
        <title>Early steps in the European eel (Anguilla anguilla)-Vibrio vulnificus interaction in the gills: Role of the RtxA13 toxin.</title>
        <authorList>
            <person name="Callol A."/>
            <person name="Pajuelo D."/>
            <person name="Ebbesson L."/>
            <person name="Teles M."/>
            <person name="MacKenzie S."/>
            <person name="Amaro C."/>
        </authorList>
    </citation>
    <scope>NUCLEOTIDE SEQUENCE</scope>
</reference>
<protein>
    <submittedName>
        <fullName evidence="1">Uncharacterized protein</fullName>
    </submittedName>
</protein>
<evidence type="ECO:0000313" key="1">
    <source>
        <dbReference type="EMBL" id="JAH51224.1"/>
    </source>
</evidence>
<dbReference type="EMBL" id="GBXM01057353">
    <property type="protein sequence ID" value="JAH51224.1"/>
    <property type="molecule type" value="Transcribed_RNA"/>
</dbReference>
<dbReference type="AlphaFoldDB" id="A0A0E9TC10"/>
<accession>A0A0E9TC10</accession>
<proteinExistence type="predicted"/>